<dbReference type="Pfam" id="PF02810">
    <property type="entry name" value="SEC-C"/>
    <property type="match status" value="1"/>
</dbReference>
<dbReference type="InterPro" id="IPR036915">
    <property type="entry name" value="Cyclin-like_sf"/>
</dbReference>
<reference evidence="1 2" key="1">
    <citation type="submission" date="2024-04" db="EMBL/GenBank/DDBJ databases">
        <title>draft genome sequnece of Paenibacillus filicis.</title>
        <authorList>
            <person name="Kim D.-U."/>
        </authorList>
    </citation>
    <scope>NUCLEOTIDE SEQUENCE [LARGE SCALE GENOMIC DNA]</scope>
    <source>
        <strain evidence="1 2">KACC14197</strain>
    </source>
</reference>
<comment type="caution">
    <text evidence="1">The sequence shown here is derived from an EMBL/GenBank/DDBJ whole genome shotgun (WGS) entry which is preliminary data.</text>
</comment>
<dbReference type="SUPFAM" id="SSF47954">
    <property type="entry name" value="Cyclin-like"/>
    <property type="match status" value="1"/>
</dbReference>
<dbReference type="Gene3D" id="3.10.450.50">
    <property type="match status" value="1"/>
</dbReference>
<accession>A0ABU9DNF5</accession>
<protein>
    <submittedName>
        <fullName evidence="1">SEC-C metal-binding domain-containing protein</fullName>
    </submittedName>
</protein>
<dbReference type="RefSeq" id="WP_341417540.1">
    <property type="nucleotide sequence ID" value="NZ_JBBPCC010000014.1"/>
</dbReference>
<sequence length="316" mass="35215">MLKIGRNEPCYCGSGAKYKRCCLNKIEVTALAAPGHNDIQARTAEPQAELGLTPAPAPTIEEIRRIADTEIQWETDAYAALASELISRMEDSYEPTHIGEALSVWDKFSRENRPSFKKSGAFCAALEYMVVQAHGLPVTQSDLAAKYEVSSSTLSKRYQELLQFADSYFGSHIEEPASVPASLPSSQAAEGNIRLEDHARDSLLASYLEQDRLDEAEQLLQAFPDDSSVTFVYDQLLLAYKKSGTITPEIDALYRQAHEQNEHVLEFLFGGKPLPKPGSGTTSSEAEEEAVVYVTTHIRLWIKLPELLVWIYKQLR</sequence>
<keyword evidence="2" id="KW-1185">Reference proteome</keyword>
<organism evidence="1 2">
    <name type="scientific">Paenibacillus filicis</name>
    <dbReference type="NCBI Taxonomy" id="669464"/>
    <lineage>
        <taxon>Bacteria</taxon>
        <taxon>Bacillati</taxon>
        <taxon>Bacillota</taxon>
        <taxon>Bacilli</taxon>
        <taxon>Bacillales</taxon>
        <taxon>Paenibacillaceae</taxon>
        <taxon>Paenibacillus</taxon>
    </lineage>
</organism>
<evidence type="ECO:0000313" key="1">
    <source>
        <dbReference type="EMBL" id="MEK8130403.1"/>
    </source>
</evidence>
<proteinExistence type="predicted"/>
<gene>
    <name evidence="1" type="ORF">WMW72_21070</name>
</gene>
<dbReference type="SUPFAM" id="SSF103642">
    <property type="entry name" value="Sec-C motif"/>
    <property type="match status" value="1"/>
</dbReference>
<dbReference type="EMBL" id="JBBPCC010000014">
    <property type="protein sequence ID" value="MEK8130403.1"/>
    <property type="molecule type" value="Genomic_DNA"/>
</dbReference>
<dbReference type="Proteomes" id="UP001469365">
    <property type="component" value="Unassembled WGS sequence"/>
</dbReference>
<dbReference type="Gene3D" id="1.10.472.10">
    <property type="entry name" value="Cyclin-like"/>
    <property type="match status" value="1"/>
</dbReference>
<name>A0ABU9DNF5_9BACL</name>
<dbReference type="InterPro" id="IPR004027">
    <property type="entry name" value="SEC_C_motif"/>
</dbReference>
<evidence type="ECO:0000313" key="2">
    <source>
        <dbReference type="Proteomes" id="UP001469365"/>
    </source>
</evidence>